<evidence type="ECO:0000256" key="3">
    <source>
        <dbReference type="ARBA" id="ARBA00023004"/>
    </source>
</evidence>
<evidence type="ECO:0000256" key="2">
    <source>
        <dbReference type="ARBA" id="ARBA00022723"/>
    </source>
</evidence>
<dbReference type="GeneID" id="106819416"/>
<dbReference type="SUPFAM" id="SSF48264">
    <property type="entry name" value="Cytochrome P450"/>
    <property type="match status" value="1"/>
</dbReference>
<keyword evidence="4 5" id="KW-0503">Monooxygenase</keyword>
<dbReference type="PANTHER" id="PTHR24300:SF375">
    <property type="entry name" value="CYTOCHROME P450 FAMILY"/>
    <property type="match status" value="1"/>
</dbReference>
<keyword evidence="6" id="KW-1185">Reference proteome</keyword>
<dbReference type="InterPro" id="IPR001128">
    <property type="entry name" value="Cyt_P450"/>
</dbReference>
<comment type="similarity">
    <text evidence="1 5">Belongs to the cytochrome P450 family.</text>
</comment>
<evidence type="ECO:0000256" key="1">
    <source>
        <dbReference type="ARBA" id="ARBA00010617"/>
    </source>
</evidence>
<sequence length="122" mass="13629">MTTADIKLEGYSIPARAMVIANFTAILNDPKYFPEPEMFSPERHLDAEGKFVKIEAVIPFSIGRRACPGEALARMELFLFFTSILQNYDISLPEGVTEPSLAGDLGIVWMAKPYQLCCVPRE</sequence>
<keyword evidence="3 5" id="KW-0408">Iron</keyword>
<keyword evidence="2 5" id="KW-0479">Metal-binding</keyword>
<dbReference type="PRINTS" id="PR00463">
    <property type="entry name" value="EP450I"/>
</dbReference>
<reference evidence="7" key="1">
    <citation type="submission" date="2025-08" db="UniProtKB">
        <authorList>
            <consortium name="RefSeq"/>
        </authorList>
    </citation>
    <scope>IDENTIFICATION</scope>
</reference>
<evidence type="ECO:0000256" key="5">
    <source>
        <dbReference type="RuleBase" id="RU000461"/>
    </source>
</evidence>
<dbReference type="Pfam" id="PF00067">
    <property type="entry name" value="p450"/>
    <property type="match status" value="1"/>
</dbReference>
<dbReference type="PANTHER" id="PTHR24300">
    <property type="entry name" value="CYTOCHROME P450 508A4-RELATED"/>
    <property type="match status" value="1"/>
</dbReference>
<dbReference type="PROSITE" id="PS00086">
    <property type="entry name" value="CYTOCHROME_P450"/>
    <property type="match status" value="1"/>
</dbReference>
<dbReference type="RefSeq" id="XP_014679542.1">
    <property type="nucleotide sequence ID" value="XM_014824056.1"/>
</dbReference>
<dbReference type="Gene3D" id="1.10.630.10">
    <property type="entry name" value="Cytochrome P450"/>
    <property type="match status" value="1"/>
</dbReference>
<proteinExistence type="inferred from homology"/>
<dbReference type="InterPro" id="IPR050182">
    <property type="entry name" value="Cytochrome_P450_fam2"/>
</dbReference>
<evidence type="ECO:0000313" key="7">
    <source>
        <dbReference type="RefSeq" id="XP_014679542.1"/>
    </source>
</evidence>
<dbReference type="InterPro" id="IPR002401">
    <property type="entry name" value="Cyt_P450_E_grp-I"/>
</dbReference>
<dbReference type="Proteomes" id="UP000695022">
    <property type="component" value="Unplaced"/>
</dbReference>
<accession>A0ABM1F521</accession>
<organism evidence="6 7">
    <name type="scientific">Priapulus caudatus</name>
    <name type="common">Priapulid worm</name>
    <dbReference type="NCBI Taxonomy" id="37621"/>
    <lineage>
        <taxon>Eukaryota</taxon>
        <taxon>Metazoa</taxon>
        <taxon>Ecdysozoa</taxon>
        <taxon>Scalidophora</taxon>
        <taxon>Priapulida</taxon>
        <taxon>Priapulimorpha</taxon>
        <taxon>Priapulimorphida</taxon>
        <taxon>Priapulidae</taxon>
        <taxon>Priapulus</taxon>
    </lineage>
</organism>
<keyword evidence="5" id="KW-0349">Heme</keyword>
<dbReference type="InterPro" id="IPR017972">
    <property type="entry name" value="Cyt_P450_CS"/>
</dbReference>
<name>A0ABM1F521_PRICU</name>
<gene>
    <name evidence="7" type="primary">LOC106819416</name>
</gene>
<keyword evidence="5" id="KW-0560">Oxidoreductase</keyword>
<protein>
    <submittedName>
        <fullName evidence="7">Cytochrome P450 2D14-like</fullName>
    </submittedName>
</protein>
<evidence type="ECO:0000256" key="4">
    <source>
        <dbReference type="ARBA" id="ARBA00023033"/>
    </source>
</evidence>
<dbReference type="InterPro" id="IPR036396">
    <property type="entry name" value="Cyt_P450_sf"/>
</dbReference>
<evidence type="ECO:0000313" key="6">
    <source>
        <dbReference type="Proteomes" id="UP000695022"/>
    </source>
</evidence>